<comment type="caution">
    <text evidence="2">The sequence shown here is derived from an EMBL/GenBank/DDBJ whole genome shotgun (WGS) entry which is preliminary data.</text>
</comment>
<name>A0ABX1UQY2_9GAMM</name>
<dbReference type="Proteomes" id="UP000555322">
    <property type="component" value="Unassembled WGS sequence"/>
</dbReference>
<sequence length="405" mass="45434">MNILNGNEAFAAMMAGRNILCRAVGEMLDFDNIDQFPATIFAKPGYEFCIKVETIEVAGITFTKPLTLDDVAEDQEIFMVYPDHISQIKYSKHCGEYFAGVRNGFAQADQQNAELQLQAIGELFGRVICYPPTIDNTGKTKKRRSRKIEEPAANDQNSTSNDVEEKTFESQPDIQITEQGPITAVEESLTEEFVETDAVKLVEKFRAQLNEAETVDAVMQIRYQLSANGHMVRGQIIELNKLGEKRIEALTTSPDESNGLSIDELMRLQVEAEKLVQPDPDSTEKVVQVDEDIVHQELLADLLDRVAKAMTPAEANAQIKYTKSWTQEQRTPLISAINKRLVELNPPKTQSSIAVRIQKAEDLTELDGLEIDVSACDEEIQPRLMELVNKRRLELDPFTVLLEGS</sequence>
<gene>
    <name evidence="2" type="ORF">HLH15_03880</name>
</gene>
<dbReference type="EMBL" id="JABERJ010000007">
    <property type="protein sequence ID" value="NNH25632.1"/>
    <property type="molecule type" value="Genomic_DNA"/>
</dbReference>
<accession>A0ABX1UQY2</accession>
<protein>
    <submittedName>
        <fullName evidence="2">Uncharacterized protein</fullName>
    </submittedName>
</protein>
<organism evidence="2 3">
    <name type="scientific">Acinetobacter terrestris</name>
    <dbReference type="NCBI Taxonomy" id="2529843"/>
    <lineage>
        <taxon>Bacteria</taxon>
        <taxon>Pseudomonadati</taxon>
        <taxon>Pseudomonadota</taxon>
        <taxon>Gammaproteobacteria</taxon>
        <taxon>Moraxellales</taxon>
        <taxon>Moraxellaceae</taxon>
        <taxon>Acinetobacter</taxon>
        <taxon>Acinetobacter Taxon 24</taxon>
    </lineage>
</organism>
<evidence type="ECO:0000256" key="1">
    <source>
        <dbReference type="SAM" id="MobiDB-lite"/>
    </source>
</evidence>
<evidence type="ECO:0000313" key="3">
    <source>
        <dbReference type="Proteomes" id="UP000555322"/>
    </source>
</evidence>
<evidence type="ECO:0000313" key="2">
    <source>
        <dbReference type="EMBL" id="NNH25632.1"/>
    </source>
</evidence>
<proteinExistence type="predicted"/>
<keyword evidence="3" id="KW-1185">Reference proteome</keyword>
<reference evidence="2 3" key="1">
    <citation type="submission" date="2020-04" db="EMBL/GenBank/DDBJ databases">
        <title>Acinetobacter Taxon 24.</title>
        <authorList>
            <person name="Nemec A."/>
            <person name="Radolfova-Krizova L."/>
            <person name="Higgins P.G."/>
            <person name="Spanelova P."/>
        </authorList>
    </citation>
    <scope>NUCLEOTIDE SEQUENCE [LARGE SCALE GENOMIC DNA]</scope>
    <source>
        <strain evidence="2 3">ANC 5084</strain>
    </source>
</reference>
<dbReference type="RefSeq" id="WP_171535804.1">
    <property type="nucleotide sequence ID" value="NZ_JABERJ010000007.1"/>
</dbReference>
<feature type="region of interest" description="Disordered" evidence="1">
    <location>
        <begin position="137"/>
        <end position="176"/>
    </location>
</feature>